<dbReference type="Pfam" id="PF06916">
    <property type="entry name" value="FAM210A-B_dom"/>
    <property type="match status" value="1"/>
</dbReference>
<evidence type="ECO:0000259" key="1">
    <source>
        <dbReference type="Pfam" id="PF06916"/>
    </source>
</evidence>
<dbReference type="AlphaFoldDB" id="A0AAD9UU17"/>
<evidence type="ECO:0000313" key="3">
    <source>
        <dbReference type="Proteomes" id="UP001249851"/>
    </source>
</evidence>
<dbReference type="Proteomes" id="UP001249851">
    <property type="component" value="Unassembled WGS sequence"/>
</dbReference>
<dbReference type="PANTHER" id="PTHR21377">
    <property type="entry name" value="PROTEIN FAM210B, MITOCHONDRIAL"/>
    <property type="match status" value="1"/>
</dbReference>
<evidence type="ECO:0000313" key="2">
    <source>
        <dbReference type="EMBL" id="KAK2549979.1"/>
    </source>
</evidence>
<dbReference type="EMBL" id="JARQWQ010000117">
    <property type="protein sequence ID" value="KAK2549979.1"/>
    <property type="molecule type" value="Genomic_DNA"/>
</dbReference>
<feature type="domain" description="DUF1279" evidence="1">
    <location>
        <begin position="48"/>
        <end position="134"/>
    </location>
</feature>
<dbReference type="InterPro" id="IPR009688">
    <property type="entry name" value="FAM210A/B-like_dom"/>
</dbReference>
<name>A0AAD9UU17_ACRCE</name>
<protein>
    <submittedName>
        <fullName evidence="2">Protein FAM210B</fullName>
    </submittedName>
</protein>
<keyword evidence="3" id="KW-1185">Reference proteome</keyword>
<dbReference type="InterPro" id="IPR045866">
    <property type="entry name" value="FAM210A/B-like"/>
</dbReference>
<accession>A0AAD9UU17</accession>
<reference evidence="2" key="1">
    <citation type="journal article" date="2023" name="G3 (Bethesda)">
        <title>Whole genome assembly and annotation of the endangered Caribbean coral Acropora cervicornis.</title>
        <authorList>
            <person name="Selwyn J.D."/>
            <person name="Vollmer S.V."/>
        </authorList>
    </citation>
    <scope>NUCLEOTIDE SEQUENCE</scope>
    <source>
        <strain evidence="2">K2</strain>
    </source>
</reference>
<gene>
    <name evidence="2" type="ORF">P5673_029432</name>
</gene>
<sequence length="151" mass="16494">MQTVGPSGLLLRNARTLHTSILRNVENSSGSKTEQMEGENKQLTLKERLKFVVQEYGTTAIVFHVCISLTSLGLCYAAVKSGIDVQAALQKIGANPKVSESTVATEASTFVVAYACHKVFAPVRMLMTITCTPLIVRRLRIMGLMKHTAKQ</sequence>
<reference evidence="2" key="2">
    <citation type="journal article" date="2023" name="Science">
        <title>Genomic signatures of disease resistance in endangered staghorn corals.</title>
        <authorList>
            <person name="Vollmer S.V."/>
            <person name="Selwyn J.D."/>
            <person name="Despard B.A."/>
            <person name="Roesel C.L."/>
        </authorList>
    </citation>
    <scope>NUCLEOTIDE SEQUENCE</scope>
    <source>
        <strain evidence="2">K2</strain>
    </source>
</reference>
<comment type="caution">
    <text evidence="2">The sequence shown here is derived from an EMBL/GenBank/DDBJ whole genome shotgun (WGS) entry which is preliminary data.</text>
</comment>
<proteinExistence type="predicted"/>
<organism evidence="2 3">
    <name type="scientific">Acropora cervicornis</name>
    <name type="common">Staghorn coral</name>
    <dbReference type="NCBI Taxonomy" id="6130"/>
    <lineage>
        <taxon>Eukaryota</taxon>
        <taxon>Metazoa</taxon>
        <taxon>Cnidaria</taxon>
        <taxon>Anthozoa</taxon>
        <taxon>Hexacorallia</taxon>
        <taxon>Scleractinia</taxon>
        <taxon>Astrocoeniina</taxon>
        <taxon>Acroporidae</taxon>
        <taxon>Acropora</taxon>
    </lineage>
</organism>
<dbReference type="PANTHER" id="PTHR21377:SF0">
    <property type="entry name" value="PROTEIN FAM210B, MITOCHONDRIAL"/>
    <property type="match status" value="1"/>
</dbReference>
<dbReference type="GO" id="GO:0005739">
    <property type="term" value="C:mitochondrion"/>
    <property type="evidence" value="ECO:0007669"/>
    <property type="project" value="TreeGrafter"/>
</dbReference>